<name>A0A841RDQ8_9SPIO</name>
<gene>
    <name evidence="2" type="ORF">HNR50_003037</name>
</gene>
<protein>
    <submittedName>
        <fullName evidence="2">Uncharacterized protein</fullName>
    </submittedName>
</protein>
<evidence type="ECO:0000313" key="2">
    <source>
        <dbReference type="EMBL" id="MBB6481357.1"/>
    </source>
</evidence>
<feature type="transmembrane region" description="Helical" evidence="1">
    <location>
        <begin position="26"/>
        <end position="47"/>
    </location>
</feature>
<evidence type="ECO:0000256" key="1">
    <source>
        <dbReference type="SAM" id="Phobius"/>
    </source>
</evidence>
<dbReference type="AlphaFoldDB" id="A0A841RDQ8"/>
<keyword evidence="1" id="KW-1133">Transmembrane helix</keyword>
<dbReference type="EMBL" id="JACHGJ010000006">
    <property type="protein sequence ID" value="MBB6481357.1"/>
    <property type="molecule type" value="Genomic_DNA"/>
</dbReference>
<dbReference type="RefSeq" id="WP_184747609.1">
    <property type="nucleotide sequence ID" value="NZ_JACHGJ010000006.1"/>
</dbReference>
<keyword evidence="1" id="KW-0812">Transmembrane</keyword>
<keyword evidence="3" id="KW-1185">Reference proteome</keyword>
<proteinExistence type="predicted"/>
<organism evidence="2 3">
    <name type="scientific">Spirochaeta isovalerica</name>
    <dbReference type="NCBI Taxonomy" id="150"/>
    <lineage>
        <taxon>Bacteria</taxon>
        <taxon>Pseudomonadati</taxon>
        <taxon>Spirochaetota</taxon>
        <taxon>Spirochaetia</taxon>
        <taxon>Spirochaetales</taxon>
        <taxon>Spirochaetaceae</taxon>
        <taxon>Spirochaeta</taxon>
    </lineage>
</organism>
<sequence length="188" mass="20688">MAKLDIRIKESGKDSLRIELGGRSRLLYLIIFLFLSTAVFLSIDFSYDFTSARIGGTLFTFLLILISLGVTITVRSFTIDKSIGELQRNIGLPLGIFTKTLKSFPLGSKPKFLIRSDGHIYSRESMGGSRFSQTAGTAMARGRSKVSLRLEMEESTVTLCEGPSKEEIQQAAAYLSAYLGIPLSESNN</sequence>
<evidence type="ECO:0000313" key="3">
    <source>
        <dbReference type="Proteomes" id="UP000587760"/>
    </source>
</evidence>
<comment type="caution">
    <text evidence="2">The sequence shown here is derived from an EMBL/GenBank/DDBJ whole genome shotgun (WGS) entry which is preliminary data.</text>
</comment>
<dbReference type="Proteomes" id="UP000587760">
    <property type="component" value="Unassembled WGS sequence"/>
</dbReference>
<accession>A0A841RDQ8</accession>
<reference evidence="2 3" key="1">
    <citation type="submission" date="2020-08" db="EMBL/GenBank/DDBJ databases">
        <title>Genomic Encyclopedia of Type Strains, Phase IV (KMG-IV): sequencing the most valuable type-strain genomes for metagenomic binning, comparative biology and taxonomic classification.</title>
        <authorList>
            <person name="Goeker M."/>
        </authorList>
    </citation>
    <scope>NUCLEOTIDE SEQUENCE [LARGE SCALE GENOMIC DNA]</scope>
    <source>
        <strain evidence="2 3">DSM 2461</strain>
    </source>
</reference>
<feature type="transmembrane region" description="Helical" evidence="1">
    <location>
        <begin position="53"/>
        <end position="74"/>
    </location>
</feature>
<keyword evidence="1" id="KW-0472">Membrane</keyword>